<proteinExistence type="predicted"/>
<evidence type="ECO:0000313" key="1">
    <source>
        <dbReference type="EMBL" id="SED00771.1"/>
    </source>
</evidence>
<sequence length="39" mass="4181">MANLIVAVSPSRLSRYSIARGTVKLNAALVIAPFTHSVR</sequence>
<protein>
    <submittedName>
        <fullName evidence="1">Uncharacterized protein</fullName>
    </submittedName>
</protein>
<reference evidence="1 2" key="1">
    <citation type="submission" date="2016-10" db="EMBL/GenBank/DDBJ databases">
        <authorList>
            <person name="de Groot N.N."/>
        </authorList>
    </citation>
    <scope>NUCLEOTIDE SEQUENCE [LARGE SCALE GENOMIC DNA]</scope>
    <source>
        <strain evidence="1 2">MT12</strain>
    </source>
</reference>
<dbReference type="EMBL" id="FNTH01000001">
    <property type="protein sequence ID" value="SED00771.1"/>
    <property type="molecule type" value="Genomic_DNA"/>
</dbReference>
<name>A0A1H4X7G1_9BRAD</name>
<evidence type="ECO:0000313" key="2">
    <source>
        <dbReference type="Proteomes" id="UP000198992"/>
    </source>
</evidence>
<accession>A0A1H4X7G1</accession>
<dbReference type="AlphaFoldDB" id="A0A1H4X7G1"/>
<organism evidence="1 2">
    <name type="scientific">Bradyrhizobium erythrophlei</name>
    <dbReference type="NCBI Taxonomy" id="1437360"/>
    <lineage>
        <taxon>Bacteria</taxon>
        <taxon>Pseudomonadati</taxon>
        <taxon>Pseudomonadota</taxon>
        <taxon>Alphaproteobacteria</taxon>
        <taxon>Hyphomicrobiales</taxon>
        <taxon>Nitrobacteraceae</taxon>
        <taxon>Bradyrhizobium</taxon>
    </lineage>
</organism>
<gene>
    <name evidence="1" type="ORF">SAMN05444164_3386</name>
</gene>
<dbReference type="Proteomes" id="UP000198992">
    <property type="component" value="Unassembled WGS sequence"/>
</dbReference>